<evidence type="ECO:0000313" key="6">
    <source>
        <dbReference type="EMBL" id="ATQ66883.1"/>
    </source>
</evidence>
<keyword evidence="4" id="KW-0233">DNA recombination</keyword>
<dbReference type="GO" id="GO:0003677">
    <property type="term" value="F:DNA binding"/>
    <property type="evidence" value="ECO:0007669"/>
    <property type="project" value="UniProtKB-KW"/>
</dbReference>
<gene>
    <name evidence="6" type="ORF">CQW49_02465</name>
</gene>
<reference evidence="7" key="1">
    <citation type="submission" date="2017-10" db="EMBL/GenBank/DDBJ databases">
        <title>Completed PacBio SMRT sequence of Methylosinus trichosporium OB3b reveals presence of a third large plasmid.</title>
        <authorList>
            <person name="Charles T.C."/>
            <person name="Lynch M.D.J."/>
            <person name="Heil J.R."/>
            <person name="Cheng J."/>
        </authorList>
    </citation>
    <scope>NUCLEOTIDE SEQUENCE [LARGE SCALE GENOMIC DNA]</scope>
    <source>
        <strain evidence="7">OB3b</strain>
    </source>
</reference>
<dbReference type="Gene3D" id="3.30.160.390">
    <property type="entry name" value="Integrase, DNA-binding domain"/>
    <property type="match status" value="1"/>
</dbReference>
<dbReference type="KEGG" id="mtw:CQW49_02465"/>
<keyword evidence="3" id="KW-0238">DNA-binding</keyword>
<dbReference type="SUPFAM" id="SSF56349">
    <property type="entry name" value="DNA breaking-rejoining enzymes"/>
    <property type="match status" value="1"/>
</dbReference>
<dbReference type="InterPro" id="IPR002104">
    <property type="entry name" value="Integrase_catalytic"/>
</dbReference>
<dbReference type="InterPro" id="IPR053876">
    <property type="entry name" value="Phage_int_M"/>
</dbReference>
<evidence type="ECO:0000313" key="7">
    <source>
        <dbReference type="Proteomes" id="UP000230709"/>
    </source>
</evidence>
<keyword evidence="2" id="KW-0229">DNA integration</keyword>
<evidence type="ECO:0000259" key="5">
    <source>
        <dbReference type="PROSITE" id="PS51898"/>
    </source>
</evidence>
<dbReference type="InterPro" id="IPR010998">
    <property type="entry name" value="Integrase_recombinase_N"/>
</dbReference>
<accession>A0A2D2CVZ9</accession>
<dbReference type="AlphaFoldDB" id="A0A2D2CVZ9"/>
<comment type="similarity">
    <text evidence="1">Belongs to the 'phage' integrase family.</text>
</comment>
<dbReference type="Pfam" id="PF00589">
    <property type="entry name" value="Phage_integrase"/>
    <property type="match status" value="1"/>
</dbReference>
<dbReference type="InterPro" id="IPR025166">
    <property type="entry name" value="Integrase_DNA_bind_dom"/>
</dbReference>
<dbReference type="Gene3D" id="1.10.443.10">
    <property type="entry name" value="Intergrase catalytic core"/>
    <property type="match status" value="1"/>
</dbReference>
<dbReference type="Pfam" id="PF13356">
    <property type="entry name" value="Arm-DNA-bind_3"/>
    <property type="match status" value="1"/>
</dbReference>
<dbReference type="RefSeq" id="WP_003609716.1">
    <property type="nucleotide sequence ID" value="NZ_ADVE02000001.1"/>
</dbReference>
<dbReference type="GO" id="GO:0006310">
    <property type="term" value="P:DNA recombination"/>
    <property type="evidence" value="ECO:0007669"/>
    <property type="project" value="UniProtKB-KW"/>
</dbReference>
<evidence type="ECO:0000256" key="4">
    <source>
        <dbReference type="ARBA" id="ARBA00023172"/>
    </source>
</evidence>
<organism evidence="6 7">
    <name type="scientific">Methylosinus trichosporium (strain ATCC 35070 / NCIMB 11131 / UNIQEM 75 / OB3b)</name>
    <dbReference type="NCBI Taxonomy" id="595536"/>
    <lineage>
        <taxon>Bacteria</taxon>
        <taxon>Pseudomonadati</taxon>
        <taxon>Pseudomonadota</taxon>
        <taxon>Alphaproteobacteria</taxon>
        <taxon>Hyphomicrobiales</taxon>
        <taxon>Methylocystaceae</taxon>
        <taxon>Methylosinus</taxon>
    </lineage>
</organism>
<dbReference type="PANTHER" id="PTHR30629:SF2">
    <property type="entry name" value="PROPHAGE INTEGRASE INTS-RELATED"/>
    <property type="match status" value="1"/>
</dbReference>
<evidence type="ECO:0000256" key="1">
    <source>
        <dbReference type="ARBA" id="ARBA00008857"/>
    </source>
</evidence>
<feature type="domain" description="Tyr recombinase" evidence="5">
    <location>
        <begin position="216"/>
        <end position="411"/>
    </location>
</feature>
<protein>
    <submittedName>
        <fullName evidence="6">Integrase</fullName>
    </submittedName>
</protein>
<evidence type="ECO:0000256" key="2">
    <source>
        <dbReference type="ARBA" id="ARBA00022908"/>
    </source>
</evidence>
<keyword evidence="7" id="KW-1185">Reference proteome</keyword>
<evidence type="ECO:0000256" key="3">
    <source>
        <dbReference type="ARBA" id="ARBA00023125"/>
    </source>
</evidence>
<dbReference type="Proteomes" id="UP000230709">
    <property type="component" value="Chromosome"/>
</dbReference>
<sequence>MAKTLTTAAIKQLKPGAVRREIPDGDRGVNGLYFVIQPSGARSWAFRYRFQGQARKLTFDGCKAKKAEDAAEQLTLARELAKQAMATISRGEDPATKKQEAKRQAAAARPAHDLIENVCVSYIDRQAKPNTREASWREVERILNKEIVPAWRGRRLGDITRGDIHELLDKIKDRPAPILANRTLAAFRRVCNWAIGRGIIEASPCDRVKAPVAETSRDRVLSDNELRLTWGAFDGAGWPFGPIGKLLLLTGARRDEVAHMTWSEVDLAGKLWTIPKERAKNGAAHEVPLSATAVAILKGLPKIEGGKDAPGYIFTTTGKTPVSGFSKAKDQFDAAILEAMQAAAADPETVKAPERWTLHDLRRTCASGMAGLGIAPHVVEAVLNHRSGTIKGVAAVYNRYSYSAEKRAALDAWARRLDAIVTGRAAANVVELKKKGRR</sequence>
<dbReference type="STRING" id="595536.GCA_000178815_00452"/>
<dbReference type="GO" id="GO:0015074">
    <property type="term" value="P:DNA integration"/>
    <property type="evidence" value="ECO:0007669"/>
    <property type="project" value="UniProtKB-KW"/>
</dbReference>
<dbReference type="InterPro" id="IPR050808">
    <property type="entry name" value="Phage_Integrase"/>
</dbReference>
<dbReference type="Pfam" id="PF22022">
    <property type="entry name" value="Phage_int_M"/>
    <property type="match status" value="1"/>
</dbReference>
<dbReference type="PANTHER" id="PTHR30629">
    <property type="entry name" value="PROPHAGE INTEGRASE"/>
    <property type="match status" value="1"/>
</dbReference>
<dbReference type="InterPro" id="IPR038488">
    <property type="entry name" value="Integrase_DNA-bd_sf"/>
</dbReference>
<dbReference type="Gene3D" id="1.10.150.130">
    <property type="match status" value="1"/>
</dbReference>
<dbReference type="CDD" id="cd00801">
    <property type="entry name" value="INT_P4_C"/>
    <property type="match status" value="1"/>
</dbReference>
<proteinExistence type="inferred from homology"/>
<name>A0A2D2CVZ9_METT3</name>
<dbReference type="EMBL" id="CP023737">
    <property type="protein sequence ID" value="ATQ66883.1"/>
    <property type="molecule type" value="Genomic_DNA"/>
</dbReference>
<dbReference type="PROSITE" id="PS51898">
    <property type="entry name" value="TYR_RECOMBINASE"/>
    <property type="match status" value="1"/>
</dbReference>
<dbReference type="InterPro" id="IPR011010">
    <property type="entry name" value="DNA_brk_join_enz"/>
</dbReference>
<dbReference type="InterPro" id="IPR013762">
    <property type="entry name" value="Integrase-like_cat_sf"/>
</dbReference>